<dbReference type="STRING" id="1182571.QR90_06630"/>
<dbReference type="RefSeq" id="WP_039683236.1">
    <property type="nucleotide sequence ID" value="NZ_CP010028.1"/>
</dbReference>
<gene>
    <name evidence="1" type="ORF">QR90_06630</name>
</gene>
<accession>A0A0A7KFC3</accession>
<reference evidence="2" key="1">
    <citation type="submission" date="2014-11" db="EMBL/GenBank/DDBJ databases">
        <title>Hymenobacter sp. DG25B genome submission.</title>
        <authorList>
            <person name="Jung H.-Y."/>
            <person name="Kim M.K."/>
            <person name="Srinivasan S."/>
            <person name="Lim S."/>
        </authorList>
    </citation>
    <scope>NUCLEOTIDE SEQUENCE [LARGE SCALE GENOMIC DNA]</scope>
    <source>
        <strain evidence="2">DY59</strain>
    </source>
</reference>
<dbReference type="KEGG" id="dsw:QR90_06630"/>
<name>A0A0A7KFC3_9DEIO</name>
<protein>
    <submittedName>
        <fullName evidence="1">Uncharacterized protein</fullName>
    </submittedName>
</protein>
<dbReference type="AlphaFoldDB" id="A0A0A7KFC3"/>
<evidence type="ECO:0000313" key="1">
    <source>
        <dbReference type="EMBL" id="AIZ44846.1"/>
    </source>
</evidence>
<organism evidence="1 2">
    <name type="scientific">Deinococcus radiopugnans</name>
    <dbReference type="NCBI Taxonomy" id="57497"/>
    <lineage>
        <taxon>Bacteria</taxon>
        <taxon>Thermotogati</taxon>
        <taxon>Deinococcota</taxon>
        <taxon>Deinococci</taxon>
        <taxon>Deinococcales</taxon>
        <taxon>Deinococcaceae</taxon>
        <taxon>Deinococcus</taxon>
    </lineage>
</organism>
<proteinExistence type="predicted"/>
<evidence type="ECO:0000313" key="2">
    <source>
        <dbReference type="Proteomes" id="UP000030634"/>
    </source>
</evidence>
<dbReference type="EMBL" id="CP010028">
    <property type="protein sequence ID" value="AIZ44846.1"/>
    <property type="molecule type" value="Genomic_DNA"/>
</dbReference>
<dbReference type="HOGENOM" id="CLU_2805352_0_0_0"/>
<dbReference type="Proteomes" id="UP000030634">
    <property type="component" value="Chromosome"/>
</dbReference>
<sequence length="67" mass="7031">MTLLAVGVLSALFGLTVGVLAGFALAGAPTMPVCALCEQELDHCTCYGIRRAEARARQEPDQTNGDH</sequence>